<dbReference type="EMBL" id="BGPR01000122">
    <property type="protein sequence ID" value="GBL96603.1"/>
    <property type="molecule type" value="Genomic_DNA"/>
</dbReference>
<accession>A0A4Y2BXE8</accession>
<dbReference type="Proteomes" id="UP000499080">
    <property type="component" value="Unassembled WGS sequence"/>
</dbReference>
<proteinExistence type="predicted"/>
<protein>
    <submittedName>
        <fullName evidence="1">Uncharacterized protein</fullName>
    </submittedName>
</protein>
<reference evidence="1 2" key="1">
    <citation type="journal article" date="2019" name="Sci. Rep.">
        <title>Orb-weaving spider Araneus ventricosus genome elucidates the spidroin gene catalogue.</title>
        <authorList>
            <person name="Kono N."/>
            <person name="Nakamura H."/>
            <person name="Ohtoshi R."/>
            <person name="Moran D.A.P."/>
            <person name="Shinohara A."/>
            <person name="Yoshida Y."/>
            <person name="Fujiwara M."/>
            <person name="Mori M."/>
            <person name="Tomita M."/>
            <person name="Arakawa K."/>
        </authorList>
    </citation>
    <scope>NUCLEOTIDE SEQUENCE [LARGE SCALE GENOMIC DNA]</scope>
</reference>
<evidence type="ECO:0000313" key="2">
    <source>
        <dbReference type="Proteomes" id="UP000499080"/>
    </source>
</evidence>
<comment type="caution">
    <text evidence="1">The sequence shown here is derived from an EMBL/GenBank/DDBJ whole genome shotgun (WGS) entry which is preliminary data.</text>
</comment>
<sequence>MSLEFGIVPISQCLLPKSELIREFKSELITQLFSALRSLKTKFETPKSVLHRAPFSIPHSVFIPYLKGWSSSFLSLHWTIVFPDRPTAKSPDSQWSIPTVGKVLEFPHHRSYIGVT</sequence>
<evidence type="ECO:0000313" key="1">
    <source>
        <dbReference type="EMBL" id="GBL96603.1"/>
    </source>
</evidence>
<gene>
    <name evidence="1" type="ORF">AVEN_207775_1</name>
</gene>
<name>A0A4Y2BXE8_ARAVE</name>
<keyword evidence="2" id="KW-1185">Reference proteome</keyword>
<organism evidence="1 2">
    <name type="scientific">Araneus ventricosus</name>
    <name type="common">Orbweaver spider</name>
    <name type="synonym">Epeira ventricosa</name>
    <dbReference type="NCBI Taxonomy" id="182803"/>
    <lineage>
        <taxon>Eukaryota</taxon>
        <taxon>Metazoa</taxon>
        <taxon>Ecdysozoa</taxon>
        <taxon>Arthropoda</taxon>
        <taxon>Chelicerata</taxon>
        <taxon>Arachnida</taxon>
        <taxon>Araneae</taxon>
        <taxon>Araneomorphae</taxon>
        <taxon>Entelegynae</taxon>
        <taxon>Araneoidea</taxon>
        <taxon>Araneidae</taxon>
        <taxon>Araneus</taxon>
    </lineage>
</organism>
<dbReference type="AlphaFoldDB" id="A0A4Y2BXE8"/>